<keyword evidence="9" id="KW-0496">Mitochondrion</keyword>
<sequence>MPFVDLHSKFGLNLDRWLLAQSGKQPYKQASRCHSFEKEWIECSHGIGQTGHGRSAGLNLKTFMNACTVRRHSSDSMKSENRKKNWRRRDP</sequence>
<keyword evidence="11" id="KW-1015">Disulfide bond</keyword>
<evidence type="ECO:0000256" key="1">
    <source>
        <dbReference type="ARBA" id="ARBA00003195"/>
    </source>
</evidence>
<comment type="similarity">
    <text evidence="4">Belongs to the complex I NDUFS5 subunit family.</text>
</comment>
<evidence type="ECO:0000256" key="2">
    <source>
        <dbReference type="ARBA" id="ARBA00004569"/>
    </source>
</evidence>
<keyword evidence="8" id="KW-0249">Electron transport</keyword>
<accession>A0A9D3MB00</accession>
<evidence type="ECO:0000313" key="14">
    <source>
        <dbReference type="Proteomes" id="UP001044222"/>
    </source>
</evidence>
<evidence type="ECO:0000256" key="10">
    <source>
        <dbReference type="ARBA" id="ARBA00023136"/>
    </source>
</evidence>
<evidence type="ECO:0000256" key="12">
    <source>
        <dbReference type="SAM" id="MobiDB-lite"/>
    </source>
</evidence>
<evidence type="ECO:0000256" key="5">
    <source>
        <dbReference type="ARBA" id="ARBA00022448"/>
    </source>
</evidence>
<evidence type="ECO:0000256" key="8">
    <source>
        <dbReference type="ARBA" id="ARBA00022982"/>
    </source>
</evidence>
<feature type="compositionally biased region" description="Basic and acidic residues" evidence="12">
    <location>
        <begin position="72"/>
        <end position="91"/>
    </location>
</feature>
<gene>
    <name evidence="13" type="ORF">ANANG_G00176030</name>
</gene>
<dbReference type="GO" id="GO:0005743">
    <property type="term" value="C:mitochondrial inner membrane"/>
    <property type="evidence" value="ECO:0007669"/>
    <property type="project" value="UniProtKB-SubCell"/>
</dbReference>
<protein>
    <recommendedName>
        <fullName evidence="15">NADH dehydrogenase [ubiquinone] iron-sulfur protein 5</fullName>
    </recommendedName>
</protein>
<feature type="region of interest" description="Disordered" evidence="12">
    <location>
        <begin position="71"/>
        <end position="91"/>
    </location>
</feature>
<comment type="function">
    <text evidence="1">Accessory subunit of the mitochondrial membrane respiratory chain NADH dehydrogenase (Complex I), that is believed not to be involved in catalysis. Complex I functions in the transfer of electrons from NADH to the respiratory chain. The immediate electron acceptor for the enzyme is believed to be ubiquinone.</text>
</comment>
<evidence type="ECO:0000256" key="4">
    <source>
        <dbReference type="ARBA" id="ARBA00007372"/>
    </source>
</evidence>
<evidence type="ECO:0008006" key="15">
    <source>
        <dbReference type="Google" id="ProtNLM"/>
    </source>
</evidence>
<evidence type="ECO:0000313" key="13">
    <source>
        <dbReference type="EMBL" id="KAG5842288.1"/>
    </source>
</evidence>
<reference evidence="13" key="1">
    <citation type="submission" date="2021-01" db="EMBL/GenBank/DDBJ databases">
        <title>A chromosome-scale assembly of European eel, Anguilla anguilla.</title>
        <authorList>
            <person name="Henkel C."/>
            <person name="Jong-Raadsen S.A."/>
            <person name="Dufour S."/>
            <person name="Weltzien F.-A."/>
            <person name="Palstra A.P."/>
            <person name="Pelster B."/>
            <person name="Spaink H.P."/>
            <person name="Van Den Thillart G.E."/>
            <person name="Jansen H."/>
            <person name="Zahm M."/>
            <person name="Klopp C."/>
            <person name="Cedric C."/>
            <person name="Louis A."/>
            <person name="Berthelot C."/>
            <person name="Parey E."/>
            <person name="Roest Crollius H."/>
            <person name="Montfort J."/>
            <person name="Robinson-Rechavi M."/>
            <person name="Bucao C."/>
            <person name="Bouchez O."/>
            <person name="Gislard M."/>
            <person name="Lluch J."/>
            <person name="Milhes M."/>
            <person name="Lampietro C."/>
            <person name="Lopez Roques C."/>
            <person name="Donnadieu C."/>
            <person name="Braasch I."/>
            <person name="Desvignes T."/>
            <person name="Postlethwait J."/>
            <person name="Bobe J."/>
            <person name="Guiguen Y."/>
            <person name="Dirks R."/>
        </authorList>
    </citation>
    <scope>NUCLEOTIDE SEQUENCE</scope>
    <source>
        <strain evidence="13">Tag_6206</strain>
        <tissue evidence="13">Liver</tissue>
    </source>
</reference>
<evidence type="ECO:0000256" key="9">
    <source>
        <dbReference type="ARBA" id="ARBA00023128"/>
    </source>
</evidence>
<dbReference type="Proteomes" id="UP001044222">
    <property type="component" value="Chromosome 9"/>
</dbReference>
<evidence type="ECO:0000256" key="11">
    <source>
        <dbReference type="ARBA" id="ARBA00023157"/>
    </source>
</evidence>
<name>A0A9D3MB00_ANGAN</name>
<dbReference type="InterPro" id="IPR019342">
    <property type="entry name" value="NADH_UbQ_OxRdtase_FeS-su5"/>
</dbReference>
<keyword evidence="5" id="KW-0813">Transport</keyword>
<keyword evidence="10" id="KW-0472">Membrane</keyword>
<keyword evidence="14" id="KW-1185">Reference proteome</keyword>
<keyword evidence="6" id="KW-0679">Respiratory chain</keyword>
<evidence type="ECO:0000256" key="6">
    <source>
        <dbReference type="ARBA" id="ARBA00022660"/>
    </source>
</evidence>
<comment type="caution">
    <text evidence="13">The sequence shown here is derived from an EMBL/GenBank/DDBJ whole genome shotgun (WGS) entry which is preliminary data.</text>
</comment>
<dbReference type="GO" id="GO:0005758">
    <property type="term" value="C:mitochondrial intermembrane space"/>
    <property type="evidence" value="ECO:0007669"/>
    <property type="project" value="UniProtKB-SubCell"/>
</dbReference>
<evidence type="ECO:0000256" key="3">
    <source>
        <dbReference type="ARBA" id="ARBA00004637"/>
    </source>
</evidence>
<keyword evidence="7" id="KW-0999">Mitochondrion inner membrane</keyword>
<dbReference type="Pfam" id="PF10200">
    <property type="entry name" value="Ndufs5"/>
    <property type="match status" value="1"/>
</dbReference>
<dbReference type="AlphaFoldDB" id="A0A9D3MB00"/>
<evidence type="ECO:0000256" key="7">
    <source>
        <dbReference type="ARBA" id="ARBA00022792"/>
    </source>
</evidence>
<comment type="subcellular location">
    <subcellularLocation>
        <location evidence="3">Mitochondrion inner membrane</location>
        <topology evidence="3">Peripheral membrane protein</topology>
    </subcellularLocation>
    <subcellularLocation>
        <location evidence="2">Mitochondrion intermembrane space</location>
    </subcellularLocation>
</comment>
<organism evidence="13 14">
    <name type="scientific">Anguilla anguilla</name>
    <name type="common">European freshwater eel</name>
    <name type="synonym">Muraena anguilla</name>
    <dbReference type="NCBI Taxonomy" id="7936"/>
    <lineage>
        <taxon>Eukaryota</taxon>
        <taxon>Metazoa</taxon>
        <taxon>Chordata</taxon>
        <taxon>Craniata</taxon>
        <taxon>Vertebrata</taxon>
        <taxon>Euteleostomi</taxon>
        <taxon>Actinopterygii</taxon>
        <taxon>Neopterygii</taxon>
        <taxon>Teleostei</taxon>
        <taxon>Anguilliformes</taxon>
        <taxon>Anguillidae</taxon>
        <taxon>Anguilla</taxon>
    </lineage>
</organism>
<dbReference type="EMBL" id="JAFIRN010000009">
    <property type="protein sequence ID" value="KAG5842288.1"/>
    <property type="molecule type" value="Genomic_DNA"/>
</dbReference>
<proteinExistence type="inferred from homology"/>